<dbReference type="InterPro" id="IPR050383">
    <property type="entry name" value="GlyoxalaseI/FosfomycinResist"/>
</dbReference>
<dbReference type="InterPro" id="IPR004360">
    <property type="entry name" value="Glyas_Fos-R_dOase_dom"/>
</dbReference>
<proteinExistence type="inferred from homology"/>
<dbReference type="AlphaFoldDB" id="A0A1N7P3G1"/>
<evidence type="ECO:0000259" key="9">
    <source>
        <dbReference type="PROSITE" id="PS51819"/>
    </source>
</evidence>
<dbReference type="InterPro" id="IPR029068">
    <property type="entry name" value="Glyas_Bleomycin-R_OHBP_Dase"/>
</dbReference>
<keyword evidence="7 8" id="KW-0408">Iron</keyword>
<keyword evidence="4 8" id="KW-0058">Aromatic hydrocarbons catabolism</keyword>
<evidence type="ECO:0000256" key="6">
    <source>
        <dbReference type="ARBA" id="ARBA00023002"/>
    </source>
</evidence>
<dbReference type="NCBIfam" id="TIGR02295">
    <property type="entry name" value="HpaD"/>
    <property type="match status" value="1"/>
</dbReference>
<keyword evidence="11" id="KW-1185">Reference proteome</keyword>
<organism evidence="10 11">
    <name type="scientific">Alicyclobacillus vulcanalis</name>
    <dbReference type="NCBI Taxonomy" id="252246"/>
    <lineage>
        <taxon>Bacteria</taxon>
        <taxon>Bacillati</taxon>
        <taxon>Bacillota</taxon>
        <taxon>Bacilli</taxon>
        <taxon>Bacillales</taxon>
        <taxon>Alicyclobacillaceae</taxon>
        <taxon>Alicyclobacillus</taxon>
    </lineage>
</organism>
<dbReference type="Pfam" id="PF00903">
    <property type="entry name" value="Glyoxalase"/>
    <property type="match status" value="2"/>
</dbReference>
<dbReference type="SUPFAM" id="SSF54593">
    <property type="entry name" value="Glyoxalase/Bleomycin resistance protein/Dihydroxybiphenyl dioxygenase"/>
    <property type="match status" value="1"/>
</dbReference>
<keyword evidence="3" id="KW-0479">Metal-binding</keyword>
<comment type="cofactor">
    <cofactor evidence="1 8">
        <name>Fe(2+)</name>
        <dbReference type="ChEBI" id="CHEBI:29033"/>
    </cofactor>
</comment>
<comment type="similarity">
    <text evidence="2 8">Belongs to the extradiol ring-cleavage dioxygenase family.</text>
</comment>
<dbReference type="PANTHER" id="PTHR21366">
    <property type="entry name" value="GLYOXALASE FAMILY PROTEIN"/>
    <property type="match status" value="1"/>
</dbReference>
<feature type="domain" description="VOC" evidence="9">
    <location>
        <begin position="146"/>
        <end position="268"/>
    </location>
</feature>
<evidence type="ECO:0000256" key="5">
    <source>
        <dbReference type="ARBA" id="ARBA00022964"/>
    </source>
</evidence>
<dbReference type="GO" id="GO:0008198">
    <property type="term" value="F:ferrous iron binding"/>
    <property type="evidence" value="ECO:0007669"/>
    <property type="project" value="InterPro"/>
</dbReference>
<dbReference type="InterPro" id="IPR000486">
    <property type="entry name" value="Xdiol_ring_cleave_dOase_1/2"/>
</dbReference>
<evidence type="ECO:0000256" key="1">
    <source>
        <dbReference type="ARBA" id="ARBA00001954"/>
    </source>
</evidence>
<sequence>MKPELPFSVVRAGHAELRVRDLAASRAFYEEILGFVVTEERDGQLFLRGVEERHHHSLVLTEADAPLVSHLAFRVAEEDHLDALASYFESLGCRVQFVEPGTEPGQGRALRVQDPFGFPLEFYAEMQQAECLLQKYHLHKGAGVRRLDHFNCFVSDLARCEQMWREGLGFRLTEYVETDDEPRAKKAVWLHRKGNVHDLALMEGLGPRLHHIGFWMDDVVSIIRVCDILGGAELHTHIERGPGRHGISNAFFLYLRDPDGHRIELYTSDYLTVDPDHEPIRWSARDPRRQTLWGHQTPESWWRDGSPVMDWDSEAPVALSGATDARAATYIK</sequence>
<dbReference type="RefSeq" id="WP_076348456.1">
    <property type="nucleotide sequence ID" value="NZ_FTOO01000011.1"/>
</dbReference>
<gene>
    <name evidence="10" type="ORF">SAMN05421799_11131</name>
</gene>
<dbReference type="PROSITE" id="PS51819">
    <property type="entry name" value="VOC"/>
    <property type="match status" value="2"/>
</dbReference>
<evidence type="ECO:0000313" key="10">
    <source>
        <dbReference type="EMBL" id="SIT05175.1"/>
    </source>
</evidence>
<dbReference type="Proteomes" id="UP000186156">
    <property type="component" value="Unassembled WGS sequence"/>
</dbReference>
<reference evidence="11" key="1">
    <citation type="submission" date="2017-01" db="EMBL/GenBank/DDBJ databases">
        <authorList>
            <person name="Varghese N."/>
            <person name="Submissions S."/>
        </authorList>
    </citation>
    <scope>NUCLEOTIDE SEQUENCE [LARGE SCALE GENOMIC DNA]</scope>
    <source>
        <strain evidence="11">DSM 16176</strain>
    </source>
</reference>
<accession>A0A1N7P3G1</accession>
<dbReference type="GO" id="GO:0051213">
    <property type="term" value="F:dioxygenase activity"/>
    <property type="evidence" value="ECO:0007669"/>
    <property type="project" value="UniProtKB-KW"/>
</dbReference>
<feature type="domain" description="VOC" evidence="9">
    <location>
        <begin position="11"/>
        <end position="125"/>
    </location>
</feature>
<dbReference type="OrthoDB" id="317332at2"/>
<protein>
    <submittedName>
        <fullName evidence="10">3,4-dihydroxyphenylacetate 2,3-dioxygenase/catechol 2,3 dioxygenase,TIGR03211</fullName>
    </submittedName>
</protein>
<evidence type="ECO:0000313" key="11">
    <source>
        <dbReference type="Proteomes" id="UP000186156"/>
    </source>
</evidence>
<name>A0A1N7P3G1_9BACL</name>
<evidence type="ECO:0000256" key="3">
    <source>
        <dbReference type="ARBA" id="ARBA00022723"/>
    </source>
</evidence>
<dbReference type="PROSITE" id="PS00082">
    <property type="entry name" value="EXTRADIOL_DIOXYGENAS"/>
    <property type="match status" value="1"/>
</dbReference>
<keyword evidence="5 8" id="KW-0223">Dioxygenase</keyword>
<dbReference type="EMBL" id="FTOO01000011">
    <property type="protein sequence ID" value="SIT05175.1"/>
    <property type="molecule type" value="Genomic_DNA"/>
</dbReference>
<keyword evidence="6 8" id="KW-0560">Oxidoreductase</keyword>
<evidence type="ECO:0000256" key="2">
    <source>
        <dbReference type="ARBA" id="ARBA00008784"/>
    </source>
</evidence>
<evidence type="ECO:0000256" key="8">
    <source>
        <dbReference type="RuleBase" id="RU000683"/>
    </source>
</evidence>
<evidence type="ECO:0000256" key="7">
    <source>
        <dbReference type="ARBA" id="ARBA00023004"/>
    </source>
</evidence>
<dbReference type="InterPro" id="IPR011981">
    <property type="entry name" value="DHPA_dOase_Mn/Fe"/>
</dbReference>
<dbReference type="InterPro" id="IPR037523">
    <property type="entry name" value="VOC_core"/>
</dbReference>
<evidence type="ECO:0000256" key="4">
    <source>
        <dbReference type="ARBA" id="ARBA00022797"/>
    </source>
</evidence>
<dbReference type="STRING" id="252246.SAMN05421799_11131"/>
<dbReference type="Gene3D" id="3.10.180.10">
    <property type="entry name" value="2,3-Dihydroxybiphenyl 1,2-Dioxygenase, domain 1"/>
    <property type="match status" value="2"/>
</dbReference>